<evidence type="ECO:0000313" key="1">
    <source>
        <dbReference type="EMBL" id="GAA0450294.1"/>
    </source>
</evidence>
<dbReference type="InterPro" id="IPR050563">
    <property type="entry name" value="4-hydroxybenzoyl-CoA_TE"/>
</dbReference>
<accession>A0ABN0ZJP5</accession>
<protein>
    <submittedName>
        <fullName evidence="1">Thioesterase family protein</fullName>
    </submittedName>
</protein>
<evidence type="ECO:0000313" key="2">
    <source>
        <dbReference type="Proteomes" id="UP001500740"/>
    </source>
</evidence>
<dbReference type="SUPFAM" id="SSF54637">
    <property type="entry name" value="Thioesterase/thiol ester dehydrase-isomerase"/>
    <property type="match status" value="1"/>
</dbReference>
<dbReference type="Pfam" id="PF13279">
    <property type="entry name" value="4HBT_2"/>
    <property type="match status" value="1"/>
</dbReference>
<keyword evidence="2" id="KW-1185">Reference proteome</keyword>
<dbReference type="PANTHER" id="PTHR31793:SF2">
    <property type="entry name" value="BLR1345 PROTEIN"/>
    <property type="match status" value="1"/>
</dbReference>
<dbReference type="CDD" id="cd00586">
    <property type="entry name" value="4HBT"/>
    <property type="match status" value="1"/>
</dbReference>
<dbReference type="EMBL" id="BAAACZ010000002">
    <property type="protein sequence ID" value="GAA0450294.1"/>
    <property type="molecule type" value="Genomic_DNA"/>
</dbReference>
<organism evidence="1 2">
    <name type="scientific">Alkalibacillus silvisoli</name>
    <dbReference type="NCBI Taxonomy" id="392823"/>
    <lineage>
        <taxon>Bacteria</taxon>
        <taxon>Bacillati</taxon>
        <taxon>Bacillota</taxon>
        <taxon>Bacilli</taxon>
        <taxon>Bacillales</taxon>
        <taxon>Bacillaceae</taxon>
        <taxon>Alkalibacillus</taxon>
    </lineage>
</organism>
<dbReference type="Proteomes" id="UP001500740">
    <property type="component" value="Unassembled WGS sequence"/>
</dbReference>
<proteinExistence type="predicted"/>
<gene>
    <name evidence="1" type="ORF">GCM10008935_00890</name>
</gene>
<comment type="caution">
    <text evidence="1">The sequence shown here is derived from an EMBL/GenBank/DDBJ whole genome shotgun (WGS) entry which is preliminary data.</text>
</comment>
<name>A0ABN0ZJP5_9BACI</name>
<dbReference type="PANTHER" id="PTHR31793">
    <property type="entry name" value="4-HYDROXYBENZOYL-COA THIOESTERASE FAMILY MEMBER"/>
    <property type="match status" value="1"/>
</dbReference>
<dbReference type="Gene3D" id="3.10.129.10">
    <property type="entry name" value="Hotdog Thioesterase"/>
    <property type="match status" value="1"/>
</dbReference>
<dbReference type="RefSeq" id="WP_343780969.1">
    <property type="nucleotide sequence ID" value="NZ_BAAACZ010000002.1"/>
</dbReference>
<reference evidence="1 2" key="1">
    <citation type="journal article" date="2019" name="Int. J. Syst. Evol. Microbiol.">
        <title>The Global Catalogue of Microorganisms (GCM) 10K type strain sequencing project: providing services to taxonomists for standard genome sequencing and annotation.</title>
        <authorList>
            <consortium name="The Broad Institute Genomics Platform"/>
            <consortium name="The Broad Institute Genome Sequencing Center for Infectious Disease"/>
            <person name="Wu L."/>
            <person name="Ma J."/>
        </authorList>
    </citation>
    <scope>NUCLEOTIDE SEQUENCE [LARGE SCALE GENOMIC DNA]</scope>
    <source>
        <strain evidence="1 2">JCM 14193</strain>
    </source>
</reference>
<sequence>MLKQFHYQDYVRAEWVDYNGHMNDADYARVFSHSVDAFIEHIGLTQEVMTNEAYTIFTLETHLCYLKEAHEGEELSISIQIIDHDAKRLHVIFSMFNEQQEVIATSEQMLMGIDTNAGKPAPFLPPIQENINTIYSKHEHLDKPKQVGRTIGIRRR</sequence>
<dbReference type="InterPro" id="IPR029069">
    <property type="entry name" value="HotDog_dom_sf"/>
</dbReference>